<dbReference type="InterPro" id="IPR050361">
    <property type="entry name" value="MPP/UQCRC_Complex"/>
</dbReference>
<reference evidence="6 7" key="1">
    <citation type="journal article" date="2018" name="Evol. Lett.">
        <title>Horizontal gene cluster transfer increased hallucinogenic mushroom diversity.</title>
        <authorList>
            <person name="Reynolds H.T."/>
            <person name="Vijayakumar V."/>
            <person name="Gluck-Thaler E."/>
            <person name="Korotkin H.B."/>
            <person name="Matheny P.B."/>
            <person name="Slot J.C."/>
        </authorList>
    </citation>
    <scope>NUCLEOTIDE SEQUENCE [LARGE SCALE GENOMIC DNA]</scope>
    <source>
        <strain evidence="6 7">SRW20</strain>
    </source>
</reference>
<dbReference type="GO" id="GO:0046872">
    <property type="term" value="F:metal ion binding"/>
    <property type="evidence" value="ECO:0007669"/>
    <property type="project" value="InterPro"/>
</dbReference>
<dbReference type="Gene3D" id="3.30.830.10">
    <property type="entry name" value="Metalloenzyme, LuxS/M16 peptidase-like"/>
    <property type="match status" value="1"/>
</dbReference>
<dbReference type="SUPFAM" id="SSF63411">
    <property type="entry name" value="LuxS/MPP-like metallohydrolase"/>
    <property type="match status" value="1"/>
</dbReference>
<dbReference type="GO" id="GO:0006627">
    <property type="term" value="P:protein processing involved in protein targeting to mitochondrion"/>
    <property type="evidence" value="ECO:0007669"/>
    <property type="project" value="TreeGrafter"/>
</dbReference>
<feature type="region of interest" description="Disordered" evidence="4">
    <location>
        <begin position="1"/>
        <end position="44"/>
    </location>
</feature>
<feature type="compositionally biased region" description="Low complexity" evidence="4">
    <location>
        <begin position="27"/>
        <end position="38"/>
    </location>
</feature>
<dbReference type="PANTHER" id="PTHR11851:SF49">
    <property type="entry name" value="MITOCHONDRIAL-PROCESSING PEPTIDASE SUBUNIT ALPHA"/>
    <property type="match status" value="1"/>
</dbReference>
<proteinExistence type="inferred from homology"/>
<dbReference type="InterPro" id="IPR001431">
    <property type="entry name" value="Pept_M16_Zn_BS"/>
</dbReference>
<dbReference type="InterPro" id="IPR011765">
    <property type="entry name" value="Pept_M16_N"/>
</dbReference>
<dbReference type="GO" id="GO:0005739">
    <property type="term" value="C:mitochondrion"/>
    <property type="evidence" value="ECO:0007669"/>
    <property type="project" value="TreeGrafter"/>
</dbReference>
<dbReference type="OrthoDB" id="277191at2759"/>
<organism evidence="6 7">
    <name type="scientific">Gymnopilus dilepis</name>
    <dbReference type="NCBI Taxonomy" id="231916"/>
    <lineage>
        <taxon>Eukaryota</taxon>
        <taxon>Fungi</taxon>
        <taxon>Dikarya</taxon>
        <taxon>Basidiomycota</taxon>
        <taxon>Agaricomycotina</taxon>
        <taxon>Agaricomycetes</taxon>
        <taxon>Agaricomycetidae</taxon>
        <taxon>Agaricales</taxon>
        <taxon>Agaricineae</taxon>
        <taxon>Hymenogastraceae</taxon>
        <taxon>Gymnopilus</taxon>
    </lineage>
</organism>
<dbReference type="AlphaFoldDB" id="A0A409WZ28"/>
<evidence type="ECO:0000313" key="7">
    <source>
        <dbReference type="Proteomes" id="UP000284706"/>
    </source>
</evidence>
<feature type="domain" description="Peptidase M16 N-terminal" evidence="5">
    <location>
        <begin position="53"/>
        <end position="200"/>
    </location>
</feature>
<sequence>MGRAGPATILRASSSSRSRFPKRAIRSASASASATAASEHPPTQITTLPNKIRVATESTPGHFSSVGLYVDAGARYETPQTLGASHFLDRMAFKSTTTRTDEQMANDIHSLGGQILCSSTRETIMYQSSHSHSGTPLALSLIADTILNPAFLPDELAAQQDAAAYEIREVSTKPEMVLPEILHAVAYGGTGLGNPLLCPEERIPAMNAPLLRYCLGEWYRPERMVIAGAGMPHQELVELVD</sequence>
<evidence type="ECO:0000313" key="6">
    <source>
        <dbReference type="EMBL" id="PPQ83778.1"/>
    </source>
</evidence>
<dbReference type="EMBL" id="NHYE01004574">
    <property type="protein sequence ID" value="PPQ83778.1"/>
    <property type="molecule type" value="Genomic_DNA"/>
</dbReference>
<feature type="non-terminal residue" evidence="6">
    <location>
        <position position="241"/>
    </location>
</feature>
<protein>
    <recommendedName>
        <fullName evidence="2">Alpha-MPP</fullName>
    </recommendedName>
    <alternativeName>
        <fullName evidence="3">Inactive zinc metalloprotease alpha</fullName>
    </alternativeName>
</protein>
<evidence type="ECO:0000256" key="3">
    <source>
        <dbReference type="ARBA" id="ARBA00032315"/>
    </source>
</evidence>
<comment type="similarity">
    <text evidence="1">Belongs to the peptidase M16 family.</text>
</comment>
<dbReference type="STRING" id="231916.A0A409WZ28"/>
<evidence type="ECO:0000256" key="1">
    <source>
        <dbReference type="ARBA" id="ARBA00007261"/>
    </source>
</evidence>
<dbReference type="Proteomes" id="UP000284706">
    <property type="component" value="Unassembled WGS sequence"/>
</dbReference>
<dbReference type="Pfam" id="PF00675">
    <property type="entry name" value="Peptidase_M16"/>
    <property type="match status" value="1"/>
</dbReference>
<evidence type="ECO:0000256" key="4">
    <source>
        <dbReference type="SAM" id="MobiDB-lite"/>
    </source>
</evidence>
<dbReference type="InParanoid" id="A0A409WZ28"/>
<dbReference type="PANTHER" id="PTHR11851">
    <property type="entry name" value="METALLOPROTEASE"/>
    <property type="match status" value="1"/>
</dbReference>
<comment type="caution">
    <text evidence="6">The sequence shown here is derived from an EMBL/GenBank/DDBJ whole genome shotgun (WGS) entry which is preliminary data.</text>
</comment>
<gene>
    <name evidence="6" type="ORF">CVT26_004866</name>
</gene>
<dbReference type="PROSITE" id="PS00143">
    <property type="entry name" value="INSULINASE"/>
    <property type="match status" value="1"/>
</dbReference>
<keyword evidence="7" id="KW-1185">Reference proteome</keyword>
<accession>A0A409WZ28</accession>
<dbReference type="GO" id="GO:0004222">
    <property type="term" value="F:metalloendopeptidase activity"/>
    <property type="evidence" value="ECO:0007669"/>
    <property type="project" value="InterPro"/>
</dbReference>
<evidence type="ECO:0000256" key="2">
    <source>
        <dbReference type="ARBA" id="ARBA00030006"/>
    </source>
</evidence>
<dbReference type="InterPro" id="IPR011249">
    <property type="entry name" value="Metalloenz_LuxS/M16"/>
</dbReference>
<evidence type="ECO:0000259" key="5">
    <source>
        <dbReference type="Pfam" id="PF00675"/>
    </source>
</evidence>
<name>A0A409WZ28_9AGAR</name>